<keyword evidence="6 7" id="KW-0472">Membrane</keyword>
<keyword evidence="1 7" id="KW-0813">Transport</keyword>
<evidence type="ECO:0000256" key="5">
    <source>
        <dbReference type="ARBA" id="ARBA00022967"/>
    </source>
</evidence>
<sequence>MAETLVRFEGVRKTYGGTAAAVVGLDLDIARGELLTLLGPSGSGKTTTLMMLAGFEMPSAGRILLEGRDIAHTAPHRRGIGVVFQSYALFPHMTVAENVAFPLSVRSIGRGERDERTRKALAMVRLDGFADRRPAQLSGGQQQRVALARALVFEPPIVLLDEPLGALDKALREEMQLEIRHLHQRLGVTMMYVTHDQAEALTLSDRIAVFEGGRIRQCADPKRLYDRPADAFVAGFVGENNLLPGIVATREGDDCTVRLACGPVVSAQAVDCGGVGERCLVAIRPERIAVAGVDAADLGERAMPATLQEAIFLGDHVRLRLGLGDGGEVLAKRPTGIGTLPEPGGPASIAWPEGAAFAFRDAAKQG</sequence>
<comment type="subunit">
    <text evidence="7">The complex is composed of two ATP-binding proteins (PotA), two transmembrane proteins (PotB and PotC) and a solute-binding protein (PotD).</text>
</comment>
<dbReference type="InterPro" id="IPR013611">
    <property type="entry name" value="Transp-assoc_OB_typ2"/>
</dbReference>
<dbReference type="InterPro" id="IPR017871">
    <property type="entry name" value="ABC_transporter-like_CS"/>
</dbReference>
<dbReference type="SUPFAM" id="SSF52540">
    <property type="entry name" value="P-loop containing nucleoside triphosphate hydrolases"/>
    <property type="match status" value="1"/>
</dbReference>
<evidence type="ECO:0000313" key="10">
    <source>
        <dbReference type="Proteomes" id="UP000698752"/>
    </source>
</evidence>
<dbReference type="EC" id="7.6.2.11" evidence="7"/>
<dbReference type="PROSITE" id="PS00211">
    <property type="entry name" value="ABC_TRANSPORTER_1"/>
    <property type="match status" value="1"/>
</dbReference>
<accession>A0ABS5ECN1</accession>
<keyword evidence="3 7" id="KW-0547">Nucleotide-binding</keyword>
<dbReference type="InterPro" id="IPR027417">
    <property type="entry name" value="P-loop_NTPase"/>
</dbReference>
<evidence type="ECO:0000256" key="2">
    <source>
        <dbReference type="ARBA" id="ARBA00022475"/>
    </source>
</evidence>
<evidence type="ECO:0000256" key="4">
    <source>
        <dbReference type="ARBA" id="ARBA00022840"/>
    </source>
</evidence>
<evidence type="ECO:0000313" key="9">
    <source>
        <dbReference type="EMBL" id="MBR0648786.1"/>
    </source>
</evidence>
<comment type="function">
    <text evidence="7">Part of the ABC transporter complex PotABCD involved in spermidine/putrescine import. Responsible for energy coupling to the transport system.</text>
</comment>
<dbReference type="EMBL" id="JAAEDI010000003">
    <property type="protein sequence ID" value="MBR0648786.1"/>
    <property type="molecule type" value="Genomic_DNA"/>
</dbReference>
<reference evidence="10" key="1">
    <citation type="journal article" date="2021" name="Syst. Appl. Microbiol.">
        <title>Roseomonas hellenica sp. nov., isolated from roots of wild-growing Alkanna tinctoria.</title>
        <authorList>
            <person name="Rat A."/>
            <person name="Naranjo H.D."/>
            <person name="Lebbe L."/>
            <person name="Cnockaert M."/>
            <person name="Krigas N."/>
            <person name="Grigoriadou K."/>
            <person name="Maloupa E."/>
            <person name="Willems A."/>
        </authorList>
    </citation>
    <scope>NUCLEOTIDE SEQUENCE [LARGE SCALE GENOMIC DNA]</scope>
    <source>
        <strain evidence="10">LMG 31159</strain>
    </source>
</reference>
<evidence type="ECO:0000259" key="8">
    <source>
        <dbReference type="PROSITE" id="PS50893"/>
    </source>
</evidence>
<evidence type="ECO:0000256" key="3">
    <source>
        <dbReference type="ARBA" id="ARBA00022741"/>
    </source>
</evidence>
<dbReference type="InterPro" id="IPR003439">
    <property type="entry name" value="ABC_transporter-like_ATP-bd"/>
</dbReference>
<protein>
    <recommendedName>
        <fullName evidence="7">Spermidine/putrescine import ATP-binding protein PotA</fullName>
        <ecNumber evidence="7">7.6.2.11</ecNumber>
    </recommendedName>
</protein>
<organism evidence="9 10">
    <name type="scientific">Neoroseomonas terrae</name>
    <dbReference type="NCBI Taxonomy" id="424799"/>
    <lineage>
        <taxon>Bacteria</taxon>
        <taxon>Pseudomonadati</taxon>
        <taxon>Pseudomonadota</taxon>
        <taxon>Alphaproteobacteria</taxon>
        <taxon>Acetobacterales</taxon>
        <taxon>Acetobacteraceae</taxon>
        <taxon>Neoroseomonas</taxon>
    </lineage>
</organism>
<dbReference type="NCBIfam" id="TIGR01187">
    <property type="entry name" value="potA"/>
    <property type="match status" value="1"/>
</dbReference>
<dbReference type="SMART" id="SM00382">
    <property type="entry name" value="AAA"/>
    <property type="match status" value="1"/>
</dbReference>
<keyword evidence="10" id="KW-1185">Reference proteome</keyword>
<evidence type="ECO:0000256" key="1">
    <source>
        <dbReference type="ARBA" id="ARBA00022448"/>
    </source>
</evidence>
<dbReference type="Pfam" id="PF00005">
    <property type="entry name" value="ABC_tran"/>
    <property type="match status" value="1"/>
</dbReference>
<dbReference type="InterPro" id="IPR008995">
    <property type="entry name" value="Mo/tungstate-bd_C_term_dom"/>
</dbReference>
<keyword evidence="5 7" id="KW-1278">Translocase</keyword>
<comment type="catalytic activity">
    <reaction evidence="7">
        <text>ATP + H2O + polyamine-[polyamine-binding protein]Side 1 = ADP + phosphate + polyamineSide 2 + [polyamine-binding protein]Side 1.</text>
        <dbReference type="EC" id="7.6.2.11"/>
    </reaction>
</comment>
<dbReference type="InterPro" id="IPR003593">
    <property type="entry name" value="AAA+_ATPase"/>
</dbReference>
<feature type="domain" description="ABC transporter" evidence="8">
    <location>
        <begin position="6"/>
        <end position="237"/>
    </location>
</feature>
<dbReference type="InterPro" id="IPR005893">
    <property type="entry name" value="PotA-like"/>
</dbReference>
<dbReference type="SUPFAM" id="SSF50331">
    <property type="entry name" value="MOP-like"/>
    <property type="match status" value="1"/>
</dbReference>
<comment type="similarity">
    <text evidence="7">Belongs to the ABC transporter superfamily. Spermidine/putrescine importer (TC 3.A.1.11.1) family.</text>
</comment>
<dbReference type="GO" id="GO:0005524">
    <property type="term" value="F:ATP binding"/>
    <property type="evidence" value="ECO:0007669"/>
    <property type="project" value="UniProtKB-KW"/>
</dbReference>
<dbReference type="InterPro" id="IPR050093">
    <property type="entry name" value="ABC_SmlMolc_Importer"/>
</dbReference>
<evidence type="ECO:0000256" key="6">
    <source>
        <dbReference type="ARBA" id="ARBA00023136"/>
    </source>
</evidence>
<dbReference type="Gene3D" id="2.40.50.100">
    <property type="match status" value="1"/>
</dbReference>
<dbReference type="PANTHER" id="PTHR42781:SF6">
    <property type="entry name" value="SPERMIDINE_PUTRESCINE IMPORT ATP-BINDING PROTEIN POTA"/>
    <property type="match status" value="1"/>
</dbReference>
<dbReference type="Gene3D" id="3.40.50.300">
    <property type="entry name" value="P-loop containing nucleotide triphosphate hydrolases"/>
    <property type="match status" value="1"/>
</dbReference>
<evidence type="ECO:0000256" key="7">
    <source>
        <dbReference type="RuleBase" id="RU364083"/>
    </source>
</evidence>
<comment type="caution">
    <text evidence="9">The sequence shown here is derived from an EMBL/GenBank/DDBJ whole genome shotgun (WGS) entry which is preliminary data.</text>
</comment>
<keyword evidence="4 7" id="KW-0067">ATP-binding</keyword>
<dbReference type="PROSITE" id="PS50893">
    <property type="entry name" value="ABC_TRANSPORTER_2"/>
    <property type="match status" value="1"/>
</dbReference>
<keyword evidence="2 7" id="KW-1003">Cell membrane</keyword>
<proteinExistence type="inferred from homology"/>
<dbReference type="Proteomes" id="UP000698752">
    <property type="component" value="Unassembled WGS sequence"/>
</dbReference>
<dbReference type="RefSeq" id="WP_211866204.1">
    <property type="nucleotide sequence ID" value="NZ_JAAEDI010000003.1"/>
</dbReference>
<dbReference type="PANTHER" id="PTHR42781">
    <property type="entry name" value="SPERMIDINE/PUTRESCINE IMPORT ATP-BINDING PROTEIN POTA"/>
    <property type="match status" value="1"/>
</dbReference>
<gene>
    <name evidence="7" type="primary">potA</name>
    <name evidence="9" type="ORF">GXW78_03880</name>
</gene>
<dbReference type="Pfam" id="PF08402">
    <property type="entry name" value="TOBE_2"/>
    <property type="match status" value="1"/>
</dbReference>
<name>A0ABS5ECN1_9PROT</name>